<accession>A0A7W8VC34</accession>
<sequence length="296" mass="31100">MGRPTGHRHHRRRGGAGDRPPGTGLERPVVRGEPQAAEPALGGDHLVGSAVVLRHPGERPDRMLPADPRRPADVLAVHDRLAEHRHDREGRLGPARDGAPEPLQRLGRRGAQLLGRPHGRLGVEVEPAADHAGRPAHGAEAGPAVRRAGTSRTASPVHSDGAAHCSSARSARSAAGAVRSSRISGQSPPRCRAAAPGSVAPLMGSFRRVLPSRAAGGREARAPTAPVTDRTAAALRIHRRRRAFPGSPPRGRGRSRRPGPGKPRCVIRPAVQESDRAAKKSAMRPHSPPCTGEAAP</sequence>
<feature type="compositionally biased region" description="Low complexity" evidence="1">
    <location>
        <begin position="162"/>
        <end position="184"/>
    </location>
</feature>
<dbReference type="AlphaFoldDB" id="A0A7W8VC34"/>
<feature type="region of interest" description="Disordered" evidence="1">
    <location>
        <begin position="1"/>
        <end position="103"/>
    </location>
</feature>
<feature type="compositionally biased region" description="Basic residues" evidence="1">
    <location>
        <begin position="1"/>
        <end position="14"/>
    </location>
</feature>
<feature type="region of interest" description="Disordered" evidence="1">
    <location>
        <begin position="127"/>
        <end position="296"/>
    </location>
</feature>
<comment type="caution">
    <text evidence="2">The sequence shown here is derived from an EMBL/GenBank/DDBJ whole genome shotgun (WGS) entry which is preliminary data.</text>
</comment>
<gene>
    <name evidence="2" type="ORF">HDA36_000622</name>
</gene>
<proteinExistence type="predicted"/>
<evidence type="ECO:0000313" key="2">
    <source>
        <dbReference type="EMBL" id="MBB5430538.1"/>
    </source>
</evidence>
<keyword evidence="3" id="KW-1185">Reference proteome</keyword>
<organism evidence="2 3">
    <name type="scientific">Nocardiopsis composta</name>
    <dbReference type="NCBI Taxonomy" id="157465"/>
    <lineage>
        <taxon>Bacteria</taxon>
        <taxon>Bacillati</taxon>
        <taxon>Actinomycetota</taxon>
        <taxon>Actinomycetes</taxon>
        <taxon>Streptosporangiales</taxon>
        <taxon>Nocardiopsidaceae</taxon>
        <taxon>Nocardiopsis</taxon>
    </lineage>
</organism>
<evidence type="ECO:0000313" key="3">
    <source>
        <dbReference type="Proteomes" id="UP000572635"/>
    </source>
</evidence>
<evidence type="ECO:0000256" key="1">
    <source>
        <dbReference type="SAM" id="MobiDB-lite"/>
    </source>
</evidence>
<reference evidence="2 3" key="1">
    <citation type="submission" date="2020-08" db="EMBL/GenBank/DDBJ databases">
        <title>Sequencing the genomes of 1000 actinobacteria strains.</title>
        <authorList>
            <person name="Klenk H.-P."/>
        </authorList>
    </citation>
    <scope>NUCLEOTIDE SEQUENCE [LARGE SCALE GENOMIC DNA]</scope>
    <source>
        <strain evidence="2 3">DSM 44551</strain>
    </source>
</reference>
<feature type="compositionally biased region" description="Basic and acidic residues" evidence="1">
    <location>
        <begin position="55"/>
        <end position="91"/>
    </location>
</feature>
<name>A0A7W8VC34_9ACTN</name>
<dbReference type="EMBL" id="JACHDB010000001">
    <property type="protein sequence ID" value="MBB5430538.1"/>
    <property type="molecule type" value="Genomic_DNA"/>
</dbReference>
<protein>
    <submittedName>
        <fullName evidence="2">Uncharacterized protein</fullName>
    </submittedName>
</protein>
<dbReference type="Proteomes" id="UP000572635">
    <property type="component" value="Unassembled WGS sequence"/>
</dbReference>